<dbReference type="Gene3D" id="3.40.50.2300">
    <property type="match status" value="1"/>
</dbReference>
<dbReference type="GO" id="GO:0006355">
    <property type="term" value="P:regulation of DNA-templated transcription"/>
    <property type="evidence" value="ECO:0007669"/>
    <property type="project" value="InterPro"/>
</dbReference>
<organism evidence="6 7">
    <name type="scientific">Amaricoccus macauensis</name>
    <dbReference type="NCBI Taxonomy" id="57001"/>
    <lineage>
        <taxon>Bacteria</taxon>
        <taxon>Pseudomonadati</taxon>
        <taxon>Pseudomonadota</taxon>
        <taxon>Alphaproteobacteria</taxon>
        <taxon>Rhodobacterales</taxon>
        <taxon>Paracoccaceae</taxon>
        <taxon>Amaricoccus</taxon>
    </lineage>
</organism>
<evidence type="ECO:0000256" key="3">
    <source>
        <dbReference type="PROSITE-ProRule" id="PRU00169"/>
    </source>
</evidence>
<proteinExistence type="predicted"/>
<dbReference type="EMBL" id="JACHFM010000002">
    <property type="protein sequence ID" value="MBB5221640.1"/>
    <property type="molecule type" value="Genomic_DNA"/>
</dbReference>
<dbReference type="Pfam" id="PF00196">
    <property type="entry name" value="GerE"/>
    <property type="match status" value="1"/>
</dbReference>
<dbReference type="CDD" id="cd17535">
    <property type="entry name" value="REC_NarL-like"/>
    <property type="match status" value="1"/>
</dbReference>
<name>A0A840SLM1_9RHOB</name>
<dbReference type="PROSITE" id="PS50110">
    <property type="entry name" value="RESPONSE_REGULATORY"/>
    <property type="match status" value="1"/>
</dbReference>
<dbReference type="SMART" id="SM00448">
    <property type="entry name" value="REC"/>
    <property type="match status" value="1"/>
</dbReference>
<protein>
    <submittedName>
        <fullName evidence="6">DNA-binding NarL/FixJ family response regulator</fullName>
    </submittedName>
</protein>
<dbReference type="GO" id="GO:0000160">
    <property type="term" value="P:phosphorelay signal transduction system"/>
    <property type="evidence" value="ECO:0007669"/>
    <property type="project" value="InterPro"/>
</dbReference>
<dbReference type="PROSITE" id="PS50043">
    <property type="entry name" value="HTH_LUXR_2"/>
    <property type="match status" value="1"/>
</dbReference>
<dbReference type="GO" id="GO:0003677">
    <property type="term" value="F:DNA binding"/>
    <property type="evidence" value="ECO:0007669"/>
    <property type="project" value="UniProtKB-KW"/>
</dbReference>
<feature type="modified residue" description="4-aspartylphosphate" evidence="3">
    <location>
        <position position="54"/>
    </location>
</feature>
<feature type="domain" description="Response regulatory" evidence="5">
    <location>
        <begin position="4"/>
        <end position="119"/>
    </location>
</feature>
<feature type="domain" description="HTH luxR-type" evidence="4">
    <location>
        <begin position="141"/>
        <end position="206"/>
    </location>
</feature>
<evidence type="ECO:0000259" key="5">
    <source>
        <dbReference type="PROSITE" id="PS50110"/>
    </source>
</evidence>
<gene>
    <name evidence="6" type="ORF">HNP73_001576</name>
</gene>
<dbReference type="InterPro" id="IPR001789">
    <property type="entry name" value="Sig_transdc_resp-reg_receiver"/>
</dbReference>
<dbReference type="SUPFAM" id="SSF52172">
    <property type="entry name" value="CheY-like"/>
    <property type="match status" value="1"/>
</dbReference>
<dbReference type="SMART" id="SM00421">
    <property type="entry name" value="HTH_LUXR"/>
    <property type="match status" value="1"/>
</dbReference>
<sequence>MSKTALVVDDHPVTHIGCRRLLGEAGYETILEASDYTTAYRACERTRPDLIVLDVGLPGVGGLQMIRPLLERAPGARILVFSMSGSPAFAATALGAGAFGYLAKNSSPEDFLTAVRHIEAGQIYLERDLAIGVATQSVGRDTNPLAALTAREHQILKLLADGFGYKEIAAHMNLSYKSVANACTGMKRKLSARTFSDLIRIAVSNAETSAEPRE</sequence>
<reference evidence="6 7" key="1">
    <citation type="submission" date="2020-08" db="EMBL/GenBank/DDBJ databases">
        <title>Genomic Encyclopedia of Type Strains, Phase IV (KMG-IV): sequencing the most valuable type-strain genomes for metagenomic binning, comparative biology and taxonomic classification.</title>
        <authorList>
            <person name="Goeker M."/>
        </authorList>
    </citation>
    <scope>NUCLEOTIDE SEQUENCE [LARGE SCALE GENOMIC DNA]</scope>
    <source>
        <strain evidence="6 7">DSM 101730</strain>
    </source>
</reference>
<dbReference type="AlphaFoldDB" id="A0A840SLM1"/>
<dbReference type="RefSeq" id="WP_184148115.1">
    <property type="nucleotide sequence ID" value="NZ_JACHFM010000002.1"/>
</dbReference>
<evidence type="ECO:0000313" key="7">
    <source>
        <dbReference type="Proteomes" id="UP000549457"/>
    </source>
</evidence>
<dbReference type="Proteomes" id="UP000549457">
    <property type="component" value="Unassembled WGS sequence"/>
</dbReference>
<evidence type="ECO:0000313" key="6">
    <source>
        <dbReference type="EMBL" id="MBB5221640.1"/>
    </source>
</evidence>
<dbReference type="InterPro" id="IPR039420">
    <property type="entry name" value="WalR-like"/>
</dbReference>
<evidence type="ECO:0000259" key="4">
    <source>
        <dbReference type="PROSITE" id="PS50043"/>
    </source>
</evidence>
<keyword evidence="1 3" id="KW-0597">Phosphoprotein</keyword>
<comment type="caution">
    <text evidence="6">The sequence shown here is derived from an EMBL/GenBank/DDBJ whole genome shotgun (WGS) entry which is preliminary data.</text>
</comment>
<dbReference type="SUPFAM" id="SSF46894">
    <property type="entry name" value="C-terminal effector domain of the bipartite response regulators"/>
    <property type="match status" value="1"/>
</dbReference>
<evidence type="ECO:0000256" key="2">
    <source>
        <dbReference type="ARBA" id="ARBA00023125"/>
    </source>
</evidence>
<dbReference type="InterPro" id="IPR058245">
    <property type="entry name" value="NreC/VraR/RcsB-like_REC"/>
</dbReference>
<keyword evidence="7" id="KW-1185">Reference proteome</keyword>
<dbReference type="CDD" id="cd06170">
    <property type="entry name" value="LuxR_C_like"/>
    <property type="match status" value="1"/>
</dbReference>
<dbReference type="InterPro" id="IPR016032">
    <property type="entry name" value="Sig_transdc_resp-reg_C-effctor"/>
</dbReference>
<dbReference type="PRINTS" id="PR00038">
    <property type="entry name" value="HTHLUXR"/>
</dbReference>
<accession>A0A840SLM1</accession>
<keyword evidence="2 6" id="KW-0238">DNA-binding</keyword>
<dbReference type="PANTHER" id="PTHR43214">
    <property type="entry name" value="TWO-COMPONENT RESPONSE REGULATOR"/>
    <property type="match status" value="1"/>
</dbReference>
<evidence type="ECO:0000256" key="1">
    <source>
        <dbReference type="ARBA" id="ARBA00022553"/>
    </source>
</evidence>
<dbReference type="InterPro" id="IPR000792">
    <property type="entry name" value="Tscrpt_reg_LuxR_C"/>
</dbReference>
<dbReference type="Pfam" id="PF00072">
    <property type="entry name" value="Response_reg"/>
    <property type="match status" value="1"/>
</dbReference>
<dbReference type="InterPro" id="IPR011006">
    <property type="entry name" value="CheY-like_superfamily"/>
</dbReference>
<dbReference type="PANTHER" id="PTHR43214:SF43">
    <property type="entry name" value="TWO-COMPONENT RESPONSE REGULATOR"/>
    <property type="match status" value="1"/>
</dbReference>